<evidence type="ECO:0000259" key="14">
    <source>
        <dbReference type="Pfam" id="PF08492"/>
    </source>
</evidence>
<feature type="compositionally biased region" description="Basic residues" evidence="13">
    <location>
        <begin position="656"/>
        <end position="674"/>
    </location>
</feature>
<evidence type="ECO:0000256" key="8">
    <source>
        <dbReference type="ARBA" id="ARBA00022824"/>
    </source>
</evidence>
<dbReference type="Pfam" id="PF08492">
    <property type="entry name" value="SRP72"/>
    <property type="match status" value="1"/>
</dbReference>
<dbReference type="FunFam" id="1.25.40.10:FF:000062">
    <property type="entry name" value="Signal recognition particle subunit SRP72"/>
    <property type="match status" value="1"/>
</dbReference>
<evidence type="ECO:0000256" key="9">
    <source>
        <dbReference type="ARBA" id="ARBA00023135"/>
    </source>
</evidence>
<feature type="compositionally biased region" description="Polar residues" evidence="13">
    <location>
        <begin position="615"/>
        <end position="624"/>
    </location>
</feature>
<feature type="compositionally biased region" description="Low complexity" evidence="13">
    <location>
        <begin position="636"/>
        <end position="646"/>
    </location>
</feature>
<evidence type="ECO:0000256" key="11">
    <source>
        <dbReference type="PIRNR" id="PIRNR038922"/>
    </source>
</evidence>
<evidence type="ECO:0000256" key="7">
    <source>
        <dbReference type="ARBA" id="ARBA00022803"/>
    </source>
</evidence>
<keyword evidence="6" id="KW-0677">Repeat</keyword>
<dbReference type="PANTHER" id="PTHR14094:SF9">
    <property type="entry name" value="SIGNAL RECOGNITION PARTICLE SUBUNIT SRP72"/>
    <property type="match status" value="1"/>
</dbReference>
<evidence type="ECO:0000256" key="13">
    <source>
        <dbReference type="SAM" id="MobiDB-lite"/>
    </source>
</evidence>
<evidence type="ECO:0000256" key="3">
    <source>
        <dbReference type="ARBA" id="ARBA00007676"/>
    </source>
</evidence>
<keyword evidence="16" id="KW-1185">Reference proteome</keyword>
<dbReference type="InterPro" id="IPR026270">
    <property type="entry name" value="SRP72"/>
</dbReference>
<organism evidence="15 16">
    <name type="scientific">Ridgeia piscesae</name>
    <name type="common">Tubeworm</name>
    <dbReference type="NCBI Taxonomy" id="27915"/>
    <lineage>
        <taxon>Eukaryota</taxon>
        <taxon>Metazoa</taxon>
        <taxon>Spiralia</taxon>
        <taxon>Lophotrochozoa</taxon>
        <taxon>Annelida</taxon>
        <taxon>Polychaeta</taxon>
        <taxon>Sedentaria</taxon>
        <taxon>Canalipalpata</taxon>
        <taxon>Sabellida</taxon>
        <taxon>Siboglinidae</taxon>
        <taxon>Ridgeia</taxon>
    </lineage>
</organism>
<keyword evidence="9 11" id="KW-0733">Signal recognition particle</keyword>
<evidence type="ECO:0000256" key="5">
    <source>
        <dbReference type="ARBA" id="ARBA00022490"/>
    </source>
</evidence>
<comment type="function">
    <text evidence="11">Component of the signal recognition particle (SRP) complex, a ribonucleoprotein complex that mediates the cotranslational targeting of secretory and membrane proteins to the endoplasmic reticulum (ER).</text>
</comment>
<accession>A0AAD9P491</accession>
<dbReference type="PIRSF" id="PIRSF038922">
    <property type="entry name" value="SRP72"/>
    <property type="match status" value="1"/>
</dbReference>
<keyword evidence="5 11" id="KW-0963">Cytoplasm</keyword>
<dbReference type="GO" id="GO:0005786">
    <property type="term" value="C:signal recognition particle, endoplasmic reticulum targeting"/>
    <property type="evidence" value="ECO:0007669"/>
    <property type="project" value="UniProtKB-UniRule"/>
</dbReference>
<dbReference type="Proteomes" id="UP001209878">
    <property type="component" value="Unassembled WGS sequence"/>
</dbReference>
<feature type="region of interest" description="Disordered" evidence="13">
    <location>
        <begin position="530"/>
        <end position="674"/>
    </location>
</feature>
<gene>
    <name evidence="15" type="ORF">NP493_158g04070</name>
</gene>
<dbReference type="EMBL" id="JAODUO010000158">
    <property type="protein sequence ID" value="KAK2187665.1"/>
    <property type="molecule type" value="Genomic_DNA"/>
</dbReference>
<comment type="caution">
    <text evidence="15">The sequence shown here is derived from an EMBL/GenBank/DDBJ whole genome shotgun (WGS) entry which is preliminary data.</text>
</comment>
<dbReference type="PROSITE" id="PS50005">
    <property type="entry name" value="TPR"/>
    <property type="match status" value="1"/>
</dbReference>
<dbReference type="Gene3D" id="1.25.40.10">
    <property type="entry name" value="Tetratricopeptide repeat domain"/>
    <property type="match status" value="3"/>
</dbReference>
<feature type="repeat" description="TPR" evidence="12">
    <location>
        <begin position="219"/>
        <end position="252"/>
    </location>
</feature>
<evidence type="ECO:0000256" key="12">
    <source>
        <dbReference type="PROSITE-ProRule" id="PRU00339"/>
    </source>
</evidence>
<keyword evidence="8" id="KW-0256">Endoplasmic reticulum</keyword>
<reference evidence="15" key="1">
    <citation type="journal article" date="2023" name="Mol. Biol. Evol.">
        <title>Third-Generation Sequencing Reveals the Adaptive Role of the Epigenome in Three Deep-Sea Polychaetes.</title>
        <authorList>
            <person name="Perez M."/>
            <person name="Aroh O."/>
            <person name="Sun Y."/>
            <person name="Lan Y."/>
            <person name="Juniper S.K."/>
            <person name="Young C.R."/>
            <person name="Angers B."/>
            <person name="Qian P.Y."/>
        </authorList>
    </citation>
    <scope>NUCLEOTIDE SEQUENCE</scope>
    <source>
        <strain evidence="15">R07B-5</strain>
    </source>
</reference>
<name>A0AAD9P491_RIDPI</name>
<keyword evidence="10 11" id="KW-0687">Ribonucleoprotein</keyword>
<keyword evidence="7 12" id="KW-0802">TPR repeat</keyword>
<feature type="compositionally biased region" description="Basic and acidic residues" evidence="13">
    <location>
        <begin position="573"/>
        <end position="585"/>
    </location>
</feature>
<dbReference type="Pfam" id="PF13181">
    <property type="entry name" value="TPR_8"/>
    <property type="match status" value="1"/>
</dbReference>
<evidence type="ECO:0000256" key="6">
    <source>
        <dbReference type="ARBA" id="ARBA00022737"/>
    </source>
</evidence>
<dbReference type="FunFam" id="1.25.40.10:FF:000191">
    <property type="entry name" value="Signal recognition particle subunit SRP72"/>
    <property type="match status" value="1"/>
</dbReference>
<feature type="domain" description="Signal recognition particle SRP72 subunit RNA-binding" evidence="14">
    <location>
        <begin position="547"/>
        <end position="588"/>
    </location>
</feature>
<dbReference type="Pfam" id="PF17004">
    <property type="entry name" value="SRP_TPR_like"/>
    <property type="match status" value="1"/>
</dbReference>
<dbReference type="SMART" id="SM00028">
    <property type="entry name" value="TPR"/>
    <property type="match status" value="3"/>
</dbReference>
<evidence type="ECO:0000313" key="16">
    <source>
        <dbReference type="Proteomes" id="UP001209878"/>
    </source>
</evidence>
<evidence type="ECO:0000256" key="4">
    <source>
        <dbReference type="ARBA" id="ARBA00018350"/>
    </source>
</evidence>
<dbReference type="AlphaFoldDB" id="A0AAD9P491"/>
<dbReference type="SUPFAM" id="SSF48452">
    <property type="entry name" value="TPR-like"/>
    <property type="match status" value="2"/>
</dbReference>
<protein>
    <recommendedName>
        <fullName evidence="4 11">Signal recognition particle subunit SRP72</fullName>
    </recommendedName>
</protein>
<evidence type="ECO:0000256" key="2">
    <source>
        <dbReference type="ARBA" id="ARBA00004496"/>
    </source>
</evidence>
<comment type="similarity">
    <text evidence="3 11">Belongs to the SRP72 family.</text>
</comment>
<dbReference type="InterPro" id="IPR019734">
    <property type="entry name" value="TPR_rpt"/>
</dbReference>
<evidence type="ECO:0000313" key="15">
    <source>
        <dbReference type="EMBL" id="KAK2187665.1"/>
    </source>
</evidence>
<dbReference type="InterPro" id="IPR013699">
    <property type="entry name" value="Signal_recog_part_SRP72_RNA-bd"/>
</dbReference>
<feature type="compositionally biased region" description="Basic residues" evidence="13">
    <location>
        <begin position="551"/>
        <end position="561"/>
    </location>
</feature>
<dbReference type="GO" id="GO:0043022">
    <property type="term" value="F:ribosome binding"/>
    <property type="evidence" value="ECO:0007669"/>
    <property type="project" value="TreeGrafter"/>
</dbReference>
<proteinExistence type="inferred from homology"/>
<dbReference type="InterPro" id="IPR011990">
    <property type="entry name" value="TPR-like_helical_dom_sf"/>
</dbReference>
<dbReference type="PANTHER" id="PTHR14094">
    <property type="entry name" value="SIGNAL RECOGNITION PARTICLE 72"/>
    <property type="match status" value="1"/>
</dbReference>
<dbReference type="GO" id="GO:0006614">
    <property type="term" value="P:SRP-dependent cotranslational protein targeting to membrane"/>
    <property type="evidence" value="ECO:0007669"/>
    <property type="project" value="UniProtKB-UniRule"/>
</dbReference>
<comment type="subcellular location">
    <subcellularLocation>
        <location evidence="2 11">Cytoplasm</location>
    </subcellularLocation>
    <subcellularLocation>
        <location evidence="1">Endoplasmic reticulum</location>
    </subcellularLocation>
</comment>
<dbReference type="GO" id="GO:0008312">
    <property type="term" value="F:7S RNA binding"/>
    <property type="evidence" value="ECO:0007669"/>
    <property type="project" value="InterPro"/>
</dbReference>
<evidence type="ECO:0000256" key="1">
    <source>
        <dbReference type="ARBA" id="ARBA00004240"/>
    </source>
</evidence>
<dbReference type="GO" id="GO:0005783">
    <property type="term" value="C:endoplasmic reticulum"/>
    <property type="evidence" value="ECO:0007669"/>
    <property type="project" value="UniProtKB-SubCell"/>
</dbReference>
<evidence type="ECO:0000256" key="10">
    <source>
        <dbReference type="ARBA" id="ARBA00023274"/>
    </source>
</evidence>
<sequence length="674" mass="75350">MAQSILPGLFADLQRLGQNGQYDRAIKVVNKILQESPEDETAFTCKIVCFIQLGKFEEALAAIRKNAKLASCVVFEKAYCEYRLNRTNEALKTLDSSDKSDDRISELRGQVLYRLEKYDECFDIYRGLLKNTEDDFEEERETNLSAVMAAMQLWGGTDVEDAGMREDTYELCYNAACLLLGKGLYEEAEGKLKRAEELCRQLFEDDPDTAEDEVDAELGIIRVQLGYSLQQLGRNDEALKLYSQVIKTKPSDAGLAAVASNNVVTINKEQNVFDSKKKIKTATADGLQQKLTSKQRRVIEMNHCLLTMYMNQGEECRRMAERLRKMYPDSDTPSLIEAAQYWREKQVAKATELLTNQIAKREGEDVITLMLTLAQLYLGQGHVYKACDVMRSLGPCTYTPGMVAALVMLYSSEEDQEAAEAILDEAIEWHRANKAKGAELVALMRASVRYHLKHNNPQAAVGLLEDLRKRYPNDLKILAKLISAYSKFDSKKAQIISRELPSVENIAHEVDVDGLESSMAALAPKYIKKLTKGEQSPKPQSPMGGGDTLRQQKKKKKRKTVLPKSYDPEVTPDPERWLKRQERSYFRGKRRDKRKDIGKGTQGSVPTIGEKDSVKPTSASSSEVGSPLPGAPTPPTGTRSATATPSTPTPAPAGPRKQKPQGGKQKKKKKGGKW</sequence>
<dbReference type="InterPro" id="IPR031545">
    <property type="entry name" value="SRP72_TPR-like"/>
</dbReference>